<sequence>MKKIFSILFFVCLVFTFLIACTDVQSYDPSFELLDVQVDVISDRRIDAKYITTGEKKGRKIVPTALYFEFTFINKEGKITDIGERLKIKIEPHDELIKVSKKTVGFDIFNLDEYYVSDLGHGKHFKSWDHFNQKGTYILYYELGVDEEYSETYFLKPSPESLEILKDRAFDATLVFYLDNKEISRIDLNSNEKSLYQGELE</sequence>
<keyword evidence="1" id="KW-0732">Signal</keyword>
<comment type="caution">
    <text evidence="2">The sequence shown here is derived from an EMBL/GenBank/DDBJ whole genome shotgun (WGS) entry which is preliminary data.</text>
</comment>
<proteinExistence type="predicted"/>
<dbReference type="RefSeq" id="WP_305993470.1">
    <property type="nucleotide sequence ID" value="NZ_JAVAMP010000012.1"/>
</dbReference>
<protein>
    <recommendedName>
        <fullName evidence="4">DUF4352 domain-containing protein</fullName>
    </recommendedName>
</protein>
<organism evidence="2 3">
    <name type="scientific">Chengkuizengella axinellae</name>
    <dbReference type="NCBI Taxonomy" id="3064388"/>
    <lineage>
        <taxon>Bacteria</taxon>
        <taxon>Bacillati</taxon>
        <taxon>Bacillota</taxon>
        <taxon>Bacilli</taxon>
        <taxon>Bacillales</taxon>
        <taxon>Paenibacillaceae</taxon>
        <taxon>Chengkuizengella</taxon>
    </lineage>
</organism>
<keyword evidence="3" id="KW-1185">Reference proteome</keyword>
<accession>A0ABT9J3H0</accession>
<evidence type="ECO:0000256" key="1">
    <source>
        <dbReference type="SAM" id="SignalP"/>
    </source>
</evidence>
<feature type="signal peptide" evidence="1">
    <location>
        <begin position="1"/>
        <end position="20"/>
    </location>
</feature>
<evidence type="ECO:0000313" key="2">
    <source>
        <dbReference type="EMBL" id="MDP5276159.1"/>
    </source>
</evidence>
<dbReference type="EMBL" id="JAVAMP010000012">
    <property type="protein sequence ID" value="MDP5276159.1"/>
    <property type="molecule type" value="Genomic_DNA"/>
</dbReference>
<name>A0ABT9J3H0_9BACL</name>
<gene>
    <name evidence="2" type="ORF">Q5Y73_18840</name>
</gene>
<reference evidence="2 3" key="1">
    <citation type="submission" date="2023-08" db="EMBL/GenBank/DDBJ databases">
        <authorList>
            <person name="Park J.-S."/>
        </authorList>
    </citation>
    <scope>NUCLEOTIDE SEQUENCE [LARGE SCALE GENOMIC DNA]</scope>
    <source>
        <strain evidence="2 3">2205SS18-9</strain>
    </source>
</reference>
<evidence type="ECO:0000313" key="3">
    <source>
        <dbReference type="Proteomes" id="UP001231941"/>
    </source>
</evidence>
<dbReference type="Proteomes" id="UP001231941">
    <property type="component" value="Unassembled WGS sequence"/>
</dbReference>
<feature type="chain" id="PRO_5045959760" description="DUF4352 domain-containing protein" evidence="1">
    <location>
        <begin position="21"/>
        <end position="201"/>
    </location>
</feature>
<dbReference type="PROSITE" id="PS51257">
    <property type="entry name" value="PROKAR_LIPOPROTEIN"/>
    <property type="match status" value="1"/>
</dbReference>
<evidence type="ECO:0008006" key="4">
    <source>
        <dbReference type="Google" id="ProtNLM"/>
    </source>
</evidence>